<evidence type="ECO:0000313" key="1">
    <source>
        <dbReference type="EMBL" id="MEL0550914.1"/>
    </source>
</evidence>
<accession>A0ABU9F770</accession>
<protein>
    <submittedName>
        <fullName evidence="1">Pilus assembly protein</fullName>
    </submittedName>
</protein>
<dbReference type="EMBL" id="JARXNK020000098">
    <property type="protein sequence ID" value="MEL0550914.1"/>
    <property type="molecule type" value="Genomic_DNA"/>
</dbReference>
<dbReference type="RefSeq" id="WP_123757333.1">
    <property type="nucleotide sequence ID" value="NZ_JARXNK020000098.1"/>
</dbReference>
<evidence type="ECO:0000313" key="2">
    <source>
        <dbReference type="Proteomes" id="UP001312893"/>
    </source>
</evidence>
<keyword evidence="2" id="KW-1185">Reference proteome</keyword>
<reference evidence="1 2" key="1">
    <citation type="submission" date="2024-04" db="EMBL/GenBank/DDBJ databases">
        <title>Two novel Raoultella species associated with bleeding cankers of broadleaf hosts, Raoultella scottia sp. nov. and Raoultella lignicola sp. nov.</title>
        <authorList>
            <person name="Brady C.L."/>
        </authorList>
    </citation>
    <scope>NUCLEOTIDE SEQUENCE [LARGE SCALE GENOMIC DNA]</scope>
    <source>
        <strain evidence="1 2">TW_WC1a.1</strain>
    </source>
</reference>
<organism evidence="1 2">
    <name type="scientific">Raoultella lignicola</name>
    <dbReference type="NCBI Taxonomy" id="3040939"/>
    <lineage>
        <taxon>Bacteria</taxon>
        <taxon>Pseudomonadati</taxon>
        <taxon>Pseudomonadota</taxon>
        <taxon>Gammaproteobacteria</taxon>
        <taxon>Enterobacterales</taxon>
        <taxon>Enterobacteriaceae</taxon>
        <taxon>Klebsiella/Raoultella group</taxon>
        <taxon>Raoultella</taxon>
    </lineage>
</organism>
<name>A0ABU9F770_9ENTR</name>
<dbReference type="Proteomes" id="UP001312893">
    <property type="component" value="Unassembled WGS sequence"/>
</dbReference>
<proteinExistence type="predicted"/>
<comment type="caution">
    <text evidence="1">The sequence shown here is derived from an EMBL/GenBank/DDBJ whole genome shotgun (WGS) entry which is preliminary data.</text>
</comment>
<gene>
    <name evidence="1" type="ORF">QFI96_004255</name>
</gene>
<sequence length="261" mass="29285">MAFSNWRIGMHIQQDEIVLVALRYARSRWALCRWWRIPLTPGTVRHGMVVDVVGLAQQLRHWRRELPLQHQVSIAFPASRTLQKRLPRTQLSLSESERAQWITSVMAQQLEMPVASLCIDYSAAPALTEWRVTAAQRLEIDLLRQLAVRLKLRVAEIVPDASALSAYFPWLPSGSHGLGWRHGQNWLWATQEGWGCSSCTETASFTQLARQINAESLQHCAAGSGDEPCFDPWSVIYRLQPPLPEGGDGFAVAIGLALGGR</sequence>